<dbReference type="InterPro" id="IPR014710">
    <property type="entry name" value="RmlC-like_jellyroll"/>
</dbReference>
<dbReference type="GeneID" id="54479169"/>
<proteinExistence type="predicted"/>
<dbReference type="Proteomes" id="UP000799767">
    <property type="component" value="Unassembled WGS sequence"/>
</dbReference>
<dbReference type="AlphaFoldDB" id="A0A6A6PGV7"/>
<name>A0A6A6PGV7_9PEZI</name>
<dbReference type="InterPro" id="IPR011051">
    <property type="entry name" value="RmlC_Cupin_sf"/>
</dbReference>
<keyword evidence="3" id="KW-1185">Reference proteome</keyword>
<dbReference type="PANTHER" id="PTHR36156">
    <property type="entry name" value="SLR2101 PROTEIN"/>
    <property type="match status" value="1"/>
</dbReference>
<dbReference type="SUPFAM" id="SSF51182">
    <property type="entry name" value="RmlC-like cupins"/>
    <property type="match status" value="1"/>
</dbReference>
<feature type="domain" description="Cupin type-2" evidence="1">
    <location>
        <begin position="95"/>
        <end position="163"/>
    </location>
</feature>
<evidence type="ECO:0000313" key="2">
    <source>
        <dbReference type="EMBL" id="KAF2479238.1"/>
    </source>
</evidence>
<evidence type="ECO:0000313" key="3">
    <source>
        <dbReference type="Proteomes" id="UP000799767"/>
    </source>
</evidence>
<dbReference type="InterPro" id="IPR047142">
    <property type="entry name" value="OryJ/VirC-like"/>
</dbReference>
<organism evidence="2 3">
    <name type="scientific">Neohortaea acidophila</name>
    <dbReference type="NCBI Taxonomy" id="245834"/>
    <lineage>
        <taxon>Eukaryota</taxon>
        <taxon>Fungi</taxon>
        <taxon>Dikarya</taxon>
        <taxon>Ascomycota</taxon>
        <taxon>Pezizomycotina</taxon>
        <taxon>Dothideomycetes</taxon>
        <taxon>Dothideomycetidae</taxon>
        <taxon>Mycosphaerellales</taxon>
        <taxon>Teratosphaeriaceae</taxon>
        <taxon>Neohortaea</taxon>
    </lineage>
</organism>
<dbReference type="Gene3D" id="2.60.120.10">
    <property type="entry name" value="Jelly Rolls"/>
    <property type="match status" value="1"/>
</dbReference>
<dbReference type="EMBL" id="MU001642">
    <property type="protein sequence ID" value="KAF2479238.1"/>
    <property type="molecule type" value="Genomic_DNA"/>
</dbReference>
<reference evidence="2" key="1">
    <citation type="journal article" date="2020" name="Stud. Mycol.">
        <title>101 Dothideomycetes genomes: a test case for predicting lifestyles and emergence of pathogens.</title>
        <authorList>
            <person name="Haridas S."/>
            <person name="Albert R."/>
            <person name="Binder M."/>
            <person name="Bloem J."/>
            <person name="Labutti K."/>
            <person name="Salamov A."/>
            <person name="Andreopoulos B."/>
            <person name="Baker S."/>
            <person name="Barry K."/>
            <person name="Bills G."/>
            <person name="Bluhm B."/>
            <person name="Cannon C."/>
            <person name="Castanera R."/>
            <person name="Culley D."/>
            <person name="Daum C."/>
            <person name="Ezra D."/>
            <person name="Gonzalez J."/>
            <person name="Henrissat B."/>
            <person name="Kuo A."/>
            <person name="Liang C."/>
            <person name="Lipzen A."/>
            <person name="Lutzoni F."/>
            <person name="Magnuson J."/>
            <person name="Mondo S."/>
            <person name="Nolan M."/>
            <person name="Ohm R."/>
            <person name="Pangilinan J."/>
            <person name="Park H.-J."/>
            <person name="Ramirez L."/>
            <person name="Alfaro M."/>
            <person name="Sun H."/>
            <person name="Tritt A."/>
            <person name="Yoshinaga Y."/>
            <person name="Zwiers L.-H."/>
            <person name="Turgeon B."/>
            <person name="Goodwin S."/>
            <person name="Spatafora J."/>
            <person name="Crous P."/>
            <person name="Grigoriev I."/>
        </authorList>
    </citation>
    <scope>NUCLEOTIDE SEQUENCE</scope>
    <source>
        <strain evidence="2">CBS 113389</strain>
    </source>
</reference>
<dbReference type="InterPro" id="IPR013096">
    <property type="entry name" value="Cupin_2"/>
</dbReference>
<dbReference type="Pfam" id="PF07883">
    <property type="entry name" value="Cupin_2"/>
    <property type="match status" value="1"/>
</dbReference>
<dbReference type="RefSeq" id="XP_033585808.1">
    <property type="nucleotide sequence ID" value="XM_033738167.1"/>
</dbReference>
<dbReference type="PANTHER" id="PTHR36156:SF3">
    <property type="entry name" value="CUPIN 2 CONSERVED BARREL DOMAIN-CONTAINING PROTEIN"/>
    <property type="match status" value="1"/>
</dbReference>
<dbReference type="CDD" id="cd02231">
    <property type="entry name" value="cupin_BLL6423-like"/>
    <property type="match status" value="1"/>
</dbReference>
<gene>
    <name evidence="2" type="ORF">BDY17DRAFT_349539</name>
</gene>
<evidence type="ECO:0000259" key="1">
    <source>
        <dbReference type="Pfam" id="PF07883"/>
    </source>
</evidence>
<dbReference type="OrthoDB" id="5840532at2759"/>
<protein>
    <recommendedName>
        <fullName evidence="1">Cupin type-2 domain-containing protein</fullName>
    </recommendedName>
</protein>
<sequence>MVQLIGAAAGLLKPCKRYICTHDKNGRSVYAESPDQLFNGVPGFGGLARSFAVASVPANLANDQDIKAYRAESGSTSYQGREIVNKEPSGVNLVVVDLEPGAKGTMHRTVSIDFSICVQGEIVHELDSGETVTLHPGDHIVQRGTNHRWHNASKTKPARFVAVALPCVPFDIAGEPLRERHISSDKWDKMKAKL</sequence>
<accession>A0A6A6PGV7</accession>